<evidence type="ECO:0000313" key="3">
    <source>
        <dbReference type="EMBL" id="SEN42576.1"/>
    </source>
</evidence>
<name>A0A1H8GEW1_9RHOB</name>
<feature type="transmembrane region" description="Helical" evidence="2">
    <location>
        <begin position="6"/>
        <end position="24"/>
    </location>
</feature>
<reference evidence="3 4" key="1">
    <citation type="submission" date="2016-10" db="EMBL/GenBank/DDBJ databases">
        <authorList>
            <person name="de Groot N.N."/>
        </authorList>
    </citation>
    <scope>NUCLEOTIDE SEQUENCE [LARGE SCALE GENOMIC DNA]</scope>
    <source>
        <strain evidence="3 4">DSM 16213</strain>
    </source>
</reference>
<feature type="compositionally biased region" description="Basic and acidic residues" evidence="1">
    <location>
        <begin position="28"/>
        <end position="37"/>
    </location>
</feature>
<evidence type="ECO:0000256" key="2">
    <source>
        <dbReference type="SAM" id="Phobius"/>
    </source>
</evidence>
<evidence type="ECO:0008006" key="5">
    <source>
        <dbReference type="Google" id="ProtNLM"/>
    </source>
</evidence>
<accession>A0A1H8GEW1</accession>
<dbReference type="AlphaFoldDB" id="A0A1H8GEW1"/>
<organism evidence="3 4">
    <name type="scientific">Loktanella fryxellensis</name>
    <dbReference type="NCBI Taxonomy" id="245187"/>
    <lineage>
        <taxon>Bacteria</taxon>
        <taxon>Pseudomonadati</taxon>
        <taxon>Pseudomonadota</taxon>
        <taxon>Alphaproteobacteria</taxon>
        <taxon>Rhodobacterales</taxon>
        <taxon>Roseobacteraceae</taxon>
        <taxon>Loktanella</taxon>
    </lineage>
</organism>
<dbReference type="RefSeq" id="WP_177174652.1">
    <property type="nucleotide sequence ID" value="NZ_FOCI01000016.1"/>
</dbReference>
<keyword evidence="2" id="KW-0472">Membrane</keyword>
<feature type="region of interest" description="Disordered" evidence="1">
    <location>
        <begin position="28"/>
        <end position="58"/>
    </location>
</feature>
<keyword evidence="4" id="KW-1185">Reference proteome</keyword>
<protein>
    <recommendedName>
        <fullName evidence="5">Cytochrome oxidase maturation protein, cbb3-type</fullName>
    </recommendedName>
</protein>
<keyword evidence="2" id="KW-1133">Transmembrane helix</keyword>
<evidence type="ECO:0000256" key="1">
    <source>
        <dbReference type="SAM" id="MobiDB-lite"/>
    </source>
</evidence>
<dbReference type="Proteomes" id="UP000199585">
    <property type="component" value="Unassembled WGS sequence"/>
</dbReference>
<dbReference type="EMBL" id="FOCI01000016">
    <property type="protein sequence ID" value="SEN42576.1"/>
    <property type="molecule type" value="Genomic_DNA"/>
</dbReference>
<sequence>MDFNFLLPLLAMFTLLAALVFSLYSKAATDRKRKDPTAPKSALATDGPGPDPVKTLDR</sequence>
<proteinExistence type="predicted"/>
<gene>
    <name evidence="3" type="ORF">SAMN04488003_11627</name>
</gene>
<evidence type="ECO:0000313" key="4">
    <source>
        <dbReference type="Proteomes" id="UP000199585"/>
    </source>
</evidence>
<keyword evidence="2" id="KW-0812">Transmembrane</keyword>